<comment type="caution">
    <text evidence="9">The sequence shown here is derived from an EMBL/GenBank/DDBJ whole genome shotgun (WGS) entry which is preliminary data.</text>
</comment>
<dbReference type="Gene3D" id="1.10.510.10">
    <property type="entry name" value="Transferase(Phosphotransferase) domain 1"/>
    <property type="match status" value="1"/>
</dbReference>
<evidence type="ECO:0000256" key="3">
    <source>
        <dbReference type="ARBA" id="ARBA00022679"/>
    </source>
</evidence>
<keyword evidence="2 9" id="KW-0723">Serine/threonine-protein kinase</keyword>
<evidence type="ECO:0000256" key="2">
    <source>
        <dbReference type="ARBA" id="ARBA00022527"/>
    </source>
</evidence>
<keyword evidence="4" id="KW-0547">Nucleotide-binding</keyword>
<accession>A0A427T1V1</accession>
<evidence type="ECO:0000256" key="4">
    <source>
        <dbReference type="ARBA" id="ARBA00022741"/>
    </source>
</evidence>
<reference evidence="9 10" key="1">
    <citation type="submission" date="2018-12" db="EMBL/GenBank/DDBJ databases">
        <title>Amycolatopsis eburnea sp. nov. actinomycete associate with arbuscular mycorrhiza fungal spore.</title>
        <authorList>
            <person name="Lumyong S."/>
            <person name="Chaiya L."/>
        </authorList>
    </citation>
    <scope>NUCLEOTIDE SEQUENCE [LARGE SCALE GENOMIC DNA]</scope>
    <source>
        <strain evidence="9 10">GLM-1</strain>
    </source>
</reference>
<dbReference type="OrthoDB" id="3815424at2"/>
<dbReference type="AlphaFoldDB" id="A0A427T1V1"/>
<dbReference type="PROSITE" id="PS50011">
    <property type="entry name" value="PROTEIN_KINASE_DOM"/>
    <property type="match status" value="1"/>
</dbReference>
<protein>
    <recommendedName>
        <fullName evidence="1">non-specific serine/threonine protein kinase</fullName>
        <ecNumber evidence="1">2.7.11.1</ecNumber>
    </recommendedName>
</protein>
<evidence type="ECO:0000313" key="10">
    <source>
        <dbReference type="Proteomes" id="UP000267081"/>
    </source>
</evidence>
<dbReference type="InterPro" id="IPR011009">
    <property type="entry name" value="Kinase-like_dom_sf"/>
</dbReference>
<evidence type="ECO:0000256" key="7">
    <source>
        <dbReference type="SAM" id="MobiDB-lite"/>
    </source>
</evidence>
<feature type="domain" description="Protein kinase" evidence="8">
    <location>
        <begin position="29"/>
        <end position="291"/>
    </location>
</feature>
<organism evidence="9 10">
    <name type="scientific">Amycolatopsis eburnea</name>
    <dbReference type="NCBI Taxonomy" id="2267691"/>
    <lineage>
        <taxon>Bacteria</taxon>
        <taxon>Bacillati</taxon>
        <taxon>Actinomycetota</taxon>
        <taxon>Actinomycetes</taxon>
        <taxon>Pseudonocardiales</taxon>
        <taxon>Pseudonocardiaceae</taxon>
        <taxon>Amycolatopsis</taxon>
    </lineage>
</organism>
<evidence type="ECO:0000256" key="6">
    <source>
        <dbReference type="ARBA" id="ARBA00022840"/>
    </source>
</evidence>
<dbReference type="InterPro" id="IPR000719">
    <property type="entry name" value="Prot_kinase_dom"/>
</dbReference>
<keyword evidence="3" id="KW-0808">Transferase</keyword>
<feature type="compositionally biased region" description="Acidic residues" evidence="7">
    <location>
        <begin position="294"/>
        <end position="308"/>
    </location>
</feature>
<dbReference type="GO" id="GO:0004674">
    <property type="term" value="F:protein serine/threonine kinase activity"/>
    <property type="evidence" value="ECO:0007669"/>
    <property type="project" value="UniProtKB-KW"/>
</dbReference>
<dbReference type="GO" id="GO:0005524">
    <property type="term" value="F:ATP binding"/>
    <property type="evidence" value="ECO:0007669"/>
    <property type="project" value="UniProtKB-KW"/>
</dbReference>
<dbReference type="Pfam" id="PF00069">
    <property type="entry name" value="Pkinase"/>
    <property type="match status" value="1"/>
</dbReference>
<dbReference type="PANTHER" id="PTHR43289:SF6">
    <property type="entry name" value="SERINE_THREONINE-PROTEIN KINASE NEKL-3"/>
    <property type="match status" value="1"/>
</dbReference>
<evidence type="ECO:0000259" key="8">
    <source>
        <dbReference type="PROSITE" id="PS50011"/>
    </source>
</evidence>
<dbReference type="EMBL" id="RSEC01000059">
    <property type="protein sequence ID" value="RSD11939.1"/>
    <property type="molecule type" value="Genomic_DNA"/>
</dbReference>
<sequence>MGGDGRNLPSETAPRTAFVRENGGMSIEHAAVDLLATGPIATVYANRATGEAVKVFPGPFDRDTLAGLERERKALAATGPAPSILPALGVTDVPGGRAGVRMELCRGSLAGLLASGVRLPADAVLALGTAIASALAAAHAAGVLHGGVTPDNVLYRASGEFVLADFGQTLRRRFPRDPVHAVEYTAPETLRDDTLSPASDRYGLGAVLYHALTGAPPFPRRTGQQPGERILQVLREPAAPIRGADVPPGLSDVVGRLLAKDPDDRPADVVTLLENLRDGVAPPVPAAEPVLPESEPEPAADVDFDDFAEEPRPAASAPAPLPPSGRTLIRTFGGPPQRPASPTRRRTAVSAGAAVVVAGLAVLPFFTGPEEVTGHALPIAPVAQPATTPTAPDVHLSLAQPADLGDRVRLTWQADGDLDFAVVVAGERIDTMVLVAHRQRAMEVPIDPARRYCFQIRATDGRNVYTSTPIPIRGGHCTQ</sequence>
<keyword evidence="6" id="KW-0067">ATP-binding</keyword>
<dbReference type="Proteomes" id="UP000267081">
    <property type="component" value="Unassembled WGS sequence"/>
</dbReference>
<evidence type="ECO:0000313" key="9">
    <source>
        <dbReference type="EMBL" id="RSD11939.1"/>
    </source>
</evidence>
<feature type="region of interest" description="Disordered" evidence="7">
    <location>
        <begin position="280"/>
        <end position="346"/>
    </location>
</feature>
<evidence type="ECO:0000256" key="1">
    <source>
        <dbReference type="ARBA" id="ARBA00012513"/>
    </source>
</evidence>
<evidence type="ECO:0000256" key="5">
    <source>
        <dbReference type="ARBA" id="ARBA00022777"/>
    </source>
</evidence>
<name>A0A427T1V1_9PSEU</name>
<dbReference type="SUPFAM" id="SSF56112">
    <property type="entry name" value="Protein kinase-like (PK-like)"/>
    <property type="match status" value="1"/>
</dbReference>
<dbReference type="EC" id="2.7.11.1" evidence="1"/>
<dbReference type="PANTHER" id="PTHR43289">
    <property type="entry name" value="MITOGEN-ACTIVATED PROTEIN KINASE KINASE KINASE 20-RELATED"/>
    <property type="match status" value="1"/>
</dbReference>
<keyword evidence="10" id="KW-1185">Reference proteome</keyword>
<proteinExistence type="predicted"/>
<keyword evidence="5 9" id="KW-0418">Kinase</keyword>
<gene>
    <name evidence="9" type="ORF">EIY87_34955</name>
</gene>